<feature type="compositionally biased region" description="Acidic residues" evidence="1">
    <location>
        <begin position="213"/>
        <end position="227"/>
    </location>
</feature>
<feature type="compositionally biased region" description="Low complexity" evidence="1">
    <location>
        <begin position="457"/>
        <end position="468"/>
    </location>
</feature>
<keyword evidence="3" id="KW-1185">Reference proteome</keyword>
<feature type="region of interest" description="Disordered" evidence="1">
    <location>
        <begin position="1418"/>
        <end position="1480"/>
    </location>
</feature>
<feature type="compositionally biased region" description="Acidic residues" evidence="1">
    <location>
        <begin position="1061"/>
        <end position="1087"/>
    </location>
</feature>
<name>A0A0D1DS25_MYCMD</name>
<feature type="compositionally biased region" description="Polar residues" evidence="1">
    <location>
        <begin position="708"/>
        <end position="717"/>
    </location>
</feature>
<feature type="compositionally biased region" description="Low complexity" evidence="1">
    <location>
        <begin position="301"/>
        <end position="323"/>
    </location>
</feature>
<feature type="compositionally biased region" description="Polar residues" evidence="1">
    <location>
        <begin position="502"/>
        <end position="519"/>
    </location>
</feature>
<dbReference type="InParanoid" id="A0A0D1DS25"/>
<feature type="compositionally biased region" description="Basic and acidic residues" evidence="1">
    <location>
        <begin position="840"/>
        <end position="849"/>
    </location>
</feature>
<sequence>MSLQLPEPPSSPLVSNSFLYNLPDPTLGFPSPSAAAGKLGIPPSPFKRSTIASLNQPLSLEQTQQLQSHQAKSARPAHHVPFSAPSRSPRSTSRLQANLNAPGGLPTPPSSSEALTTTPRAPNQRLAALPREPVSPSPPRTRNAVLSPARTRDARASPSKPSRLSSTPGSSRHASSSRRTLGTDGNEDSDDDDHFLRTTLSKTPRQMQPLRELDEDSDADEQDEQDEEIKLISFKRGGADATFIREIKENGWDQPLPPSPIKFTYLEPTAPRPPRRSSVDLRSRSHSRSKTPQIRASPAPSHASTSRASNRARSVRASSAAAADETNNISDESIKSSGSALTHTSRISLARSRQSSSSRRSAGRSSVAPPVVIADLTRDHPSLPESPSDDPLLLTGPDTYVVYHDQTPSAKNRSTSRVLKGAGAQTDASLSMLSHSTPLPAASNAATHALSHRRDSSSSMSSSASRSSLYTRMSGRQAADASAGMPNDEVGENESQRDEQANHTFTDTGNQQRLSQQSVDPPRFLPFDDTGFASDSDQDESAPVETDPSPSRTPPPPQFETENPEDMSSLSDIPHSFADDSAVQSSDEISAPVNVSVVDSSIDQDDSAIIDQSLHVDFADQSMDASAQDEQRETDAEDQEQDQTVNKSTSVADESADSSEGVRGDVTQETSKDLTGEVSEEVHDNQQPLDASITDSIKDDEVEEHSADVSTVDQSHVSHAVEHSVDDSPDVSFMDASVEETSAVHSNDDQSTDISASATHEADVDTSVAVSDALQAESTHQQSDAYDESFEASVVETSARADVSLDSGATLSADSSALSSVPSTSSEPADHSQAAVDVSQDSRDTDPFEHNLSVNSANADESMADNSQAVADDSLVDQTSVLEDESVHAQNALGLPVQTGMDSIDLDISLAPSEQAPSSAHPIALTETLAEHSSAVTWEAHPSKSTLSTYDISIEPAPDMDASVHNRDHVDVRMLKADMSVAEHPAEQADDVEKQINPRSRSGSVSSDLLALSTLSSVDMPEQDDQGDQVFRQKYQSSRDTAAACRPTLSRRLSLSTDSEHESDAEEHEDHEGDDNEEDELGDDDSAISDGASSSSGDGHDSEEDDEDEAEHKINEAEEEDADDDASSTHSQLDQDEQSASALEPVVIISSSASPSGASTSSLQSENEEEDEEDEEDEDEAAAEAEAEGYVVQVVRDSRDRSIRASEHIVIDDEPVIHTIHLRQPAPRPASPADETHPNHTLGDASHSRSRVLKLGQATSTPIVEISSLDPRAAARATAILKLFHKYVDEGWISSTEMGDATEGRMRRVVDAIQRAERQGRRLEDASELQPSLFAGEEAGADLTTLLMDAELSLAREGTADSESFLGSRATSVATVARQPQVTASPATPFLPGGFRAAPAPALAAGSKAAHIASPFTMAPSRTTMGSSACGDSSSTRTDAHLSKRKQLHSFDFPSLSSPDRPCTNTSLRPGKQARLSAALAPPTLDTLNPRIWDTKDWVRLDKYLTSGVKKIASSLLSASTSSGSARALKANEFVDALLGIDVSQVSELFLDDMSIPHESRVGEWTPVKMEHRLLALQRKYLRKVELRYGALSDSRRELCREEVRTDESMPTEELDWSLTGVNTTSSTTQGSNRGRVSFGTPYRMGAHSTPAVGLLKKATRRAAEENRTAEREQSIYPRLPRSPASTNAGVMEEGVITKASRLISRLSGSFGGLLASPRPESASQVDKGKRKATQAELESCPHTTLTRRRMDNSVDAERTAWSESREVDSSIDSLNTTRARGMRSTINASMFTNATSVLSDTMDRSAAAAKPSDRLHPPRRTHTALETGSVNHASRRNTTHALTSSLQLAGGSSGVSHTPLSLLSPATHRAAARKVHELRQSRIQRNWTSPRRQLALSDARATRAPASVLASQSGRRAQAQEHHMGVGKIADATAATLDRQ</sequence>
<feature type="region of interest" description="Disordered" evidence="1">
    <location>
        <begin position="249"/>
        <end position="588"/>
    </location>
</feature>
<organism evidence="2 3">
    <name type="scientific">Mycosarcoma maydis</name>
    <name type="common">Corn smut fungus</name>
    <name type="synonym">Ustilago maydis</name>
    <dbReference type="NCBI Taxonomy" id="5270"/>
    <lineage>
        <taxon>Eukaryota</taxon>
        <taxon>Fungi</taxon>
        <taxon>Dikarya</taxon>
        <taxon>Basidiomycota</taxon>
        <taxon>Ustilaginomycotina</taxon>
        <taxon>Ustilaginomycetes</taxon>
        <taxon>Ustilaginales</taxon>
        <taxon>Ustilaginaceae</taxon>
        <taxon>Mycosarcoma</taxon>
    </lineage>
</organism>
<feature type="compositionally biased region" description="Polar residues" evidence="1">
    <location>
        <begin position="406"/>
        <end position="417"/>
    </location>
</feature>
<accession>A0A0D1DS25</accession>
<feature type="region of interest" description="Disordered" evidence="1">
    <location>
        <begin position="608"/>
        <end position="877"/>
    </location>
</feature>
<feature type="compositionally biased region" description="Low complexity" evidence="1">
    <location>
        <begin position="804"/>
        <end position="826"/>
    </location>
</feature>
<feature type="compositionally biased region" description="Polar residues" evidence="1">
    <location>
        <begin position="426"/>
        <end position="437"/>
    </location>
</feature>
<feature type="compositionally biased region" description="Polar residues" evidence="1">
    <location>
        <begin position="852"/>
        <end position="869"/>
    </location>
</feature>
<feature type="compositionally biased region" description="Low complexity" evidence="1">
    <location>
        <begin position="1048"/>
        <end position="1057"/>
    </location>
</feature>
<feature type="region of interest" description="Disordered" evidence="1">
    <location>
        <begin position="1715"/>
        <end position="1738"/>
    </location>
</feature>
<feature type="compositionally biased region" description="Polar residues" evidence="1">
    <location>
        <begin position="1420"/>
        <end position="1437"/>
    </location>
</feature>
<feature type="region of interest" description="Disordered" evidence="1">
    <location>
        <begin position="22"/>
        <end position="235"/>
    </location>
</feature>
<dbReference type="KEGG" id="uma:UMAG_04942"/>
<protein>
    <submittedName>
        <fullName evidence="2">Uncharacterized protein</fullName>
    </submittedName>
</protein>
<feature type="compositionally biased region" description="Low complexity" evidence="1">
    <location>
        <begin position="345"/>
        <end position="366"/>
    </location>
</feature>
<reference evidence="2 3" key="1">
    <citation type="journal article" date="2006" name="Nature">
        <title>Insights from the genome of the biotrophic fungal plant pathogen Ustilago maydis.</title>
        <authorList>
            <person name="Kamper J."/>
            <person name="Kahmann R."/>
            <person name="Bolker M."/>
            <person name="Ma L.J."/>
            <person name="Brefort T."/>
            <person name="Saville B.J."/>
            <person name="Banuett F."/>
            <person name="Kronstad J.W."/>
            <person name="Gold S.E."/>
            <person name="Muller O."/>
            <person name="Perlin M.H."/>
            <person name="Wosten H.A."/>
            <person name="de Vries R."/>
            <person name="Ruiz-Herrera J."/>
            <person name="Reynaga-Pena C.G."/>
            <person name="Snetselaar K."/>
            <person name="McCann M."/>
            <person name="Perez-Martin J."/>
            <person name="Feldbrugge M."/>
            <person name="Basse C.W."/>
            <person name="Steinberg G."/>
            <person name="Ibeas J.I."/>
            <person name="Holloman W."/>
            <person name="Guzman P."/>
            <person name="Farman M."/>
            <person name="Stajich J.E."/>
            <person name="Sentandreu R."/>
            <person name="Gonzalez-Prieto J.M."/>
            <person name="Kennell J.C."/>
            <person name="Molina L."/>
            <person name="Schirawski J."/>
            <person name="Mendoza-Mendoza A."/>
            <person name="Greilinger D."/>
            <person name="Munch K."/>
            <person name="Rossel N."/>
            <person name="Scherer M."/>
            <person name="Vranes M."/>
            <person name="Ladendorf O."/>
            <person name="Vincon V."/>
            <person name="Fuchs U."/>
            <person name="Sandrock B."/>
            <person name="Meng S."/>
            <person name="Ho E.C."/>
            <person name="Cahill M.J."/>
            <person name="Boyce K.J."/>
            <person name="Klose J."/>
            <person name="Klosterman S.J."/>
            <person name="Deelstra H.J."/>
            <person name="Ortiz-Castellanos L."/>
            <person name="Li W."/>
            <person name="Sanchez-Alonso P."/>
            <person name="Schreier P.H."/>
            <person name="Hauser-Hahn I."/>
            <person name="Vaupel M."/>
            <person name="Koopmann E."/>
            <person name="Friedrich G."/>
            <person name="Voss H."/>
            <person name="Schluter T."/>
            <person name="Margolis J."/>
            <person name="Platt D."/>
            <person name="Swimmer C."/>
            <person name="Gnirke A."/>
            <person name="Chen F."/>
            <person name="Vysotskaia V."/>
            <person name="Mannhaupt G."/>
            <person name="Guldener U."/>
            <person name="Munsterkotter M."/>
            <person name="Haase D."/>
            <person name="Oesterheld M."/>
            <person name="Mewes H.W."/>
            <person name="Mauceli E.W."/>
            <person name="DeCaprio D."/>
            <person name="Wade C.M."/>
            <person name="Butler J."/>
            <person name="Young S."/>
            <person name="Jaffe D.B."/>
            <person name="Calvo S."/>
            <person name="Nusbaum C."/>
            <person name="Galagan J."/>
            <person name="Birren B.W."/>
        </authorList>
    </citation>
    <scope>NUCLEOTIDE SEQUENCE [LARGE SCALE GENOMIC DNA]</scope>
    <source>
        <strain evidence="3">DSM 14603 / FGSC 9021 / UM521</strain>
    </source>
</reference>
<dbReference type="eggNOG" id="ENOG502SCVA">
    <property type="taxonomic scope" value="Eukaryota"/>
</dbReference>
<feature type="compositionally biased region" description="Acidic residues" evidence="1">
    <location>
        <begin position="1166"/>
        <end position="1187"/>
    </location>
</feature>
<evidence type="ECO:0000313" key="3">
    <source>
        <dbReference type="Proteomes" id="UP000000561"/>
    </source>
</evidence>
<feature type="compositionally biased region" description="Low complexity" evidence="1">
    <location>
        <begin position="383"/>
        <end position="394"/>
    </location>
</feature>
<dbReference type="OMA" id="SPIKFTY"/>
<feature type="region of interest" description="Disordered" evidence="1">
    <location>
        <begin position="977"/>
        <end position="1189"/>
    </location>
</feature>
<feature type="compositionally biased region" description="Low complexity" evidence="1">
    <location>
        <begin position="1150"/>
        <end position="1165"/>
    </location>
</feature>
<feature type="compositionally biased region" description="Basic and acidic residues" evidence="1">
    <location>
        <begin position="984"/>
        <end position="996"/>
    </location>
</feature>
<feature type="compositionally biased region" description="Polar residues" evidence="1">
    <location>
        <begin position="50"/>
        <end position="71"/>
    </location>
</feature>
<dbReference type="GeneID" id="23564966"/>
<feature type="compositionally biased region" description="Acidic residues" evidence="1">
    <location>
        <begin position="1117"/>
        <end position="1126"/>
    </location>
</feature>
<feature type="compositionally biased region" description="Low complexity" evidence="1">
    <location>
        <begin position="1088"/>
        <end position="1097"/>
    </location>
</feature>
<evidence type="ECO:0000313" key="2">
    <source>
        <dbReference type="EMBL" id="KIS67074.1"/>
    </source>
</evidence>
<dbReference type="VEuPathDB" id="FungiDB:UMAG_04942"/>
<dbReference type="PANTHER" id="PTHR24216:SF65">
    <property type="entry name" value="PAXILLIN-LIKE PROTEIN 1"/>
    <property type="match status" value="1"/>
</dbReference>
<feature type="compositionally biased region" description="Polar residues" evidence="1">
    <location>
        <begin position="110"/>
        <end position="121"/>
    </location>
</feature>
<feature type="compositionally biased region" description="Polar residues" evidence="1">
    <location>
        <begin position="1455"/>
        <end position="1468"/>
    </location>
</feature>
<feature type="compositionally biased region" description="Low complexity" evidence="1">
    <location>
        <begin position="1004"/>
        <end position="1019"/>
    </location>
</feature>
<feature type="compositionally biased region" description="Basic and acidic residues" evidence="1">
    <location>
        <begin position="696"/>
        <end position="707"/>
    </location>
</feature>
<dbReference type="OrthoDB" id="2556125at2759"/>
<feature type="compositionally biased region" description="Polar residues" evidence="1">
    <location>
        <begin position="159"/>
        <end position="180"/>
    </location>
</feature>
<feature type="compositionally biased region" description="Basic and acidic residues" evidence="1">
    <location>
        <begin position="670"/>
        <end position="684"/>
    </location>
</feature>
<feature type="compositionally biased region" description="Polar residues" evidence="1">
    <location>
        <begin position="685"/>
        <end position="695"/>
    </location>
</feature>
<dbReference type="RefSeq" id="XP_011391255.1">
    <property type="nucleotide sequence ID" value="XM_011392953.1"/>
</dbReference>
<dbReference type="PANTHER" id="PTHR24216">
    <property type="entry name" value="PAXILLIN-RELATED"/>
    <property type="match status" value="1"/>
</dbReference>
<proteinExistence type="predicted"/>
<feature type="compositionally biased region" description="Low complexity" evidence="1">
    <location>
        <begin position="81"/>
        <end position="94"/>
    </location>
</feature>
<dbReference type="EMBL" id="CM003154">
    <property type="protein sequence ID" value="KIS67074.1"/>
    <property type="molecule type" value="Genomic_DNA"/>
</dbReference>
<feature type="compositionally biased region" description="Polar residues" evidence="1">
    <location>
        <begin position="325"/>
        <end position="344"/>
    </location>
</feature>
<dbReference type="Proteomes" id="UP000000561">
    <property type="component" value="Chromosome 15"/>
</dbReference>
<feature type="region of interest" description="Disordered" evidence="1">
    <location>
        <begin position="1891"/>
        <end position="1926"/>
    </location>
</feature>
<feature type="compositionally biased region" description="Polar residues" evidence="1">
    <location>
        <begin position="642"/>
        <end position="652"/>
    </location>
</feature>
<gene>
    <name evidence="2" type="ORF">UMAG_04942</name>
</gene>
<feature type="region of interest" description="Disordered" evidence="1">
    <location>
        <begin position="1224"/>
        <end position="1249"/>
    </location>
</feature>
<evidence type="ECO:0000256" key="1">
    <source>
        <dbReference type="SAM" id="MobiDB-lite"/>
    </source>
</evidence>
<feature type="region of interest" description="Disordered" evidence="1">
    <location>
        <begin position="1804"/>
        <end position="1836"/>
    </location>
</feature>